<reference evidence="2" key="1">
    <citation type="journal article" date="2017" name="Proc. Natl. Acad. Sci. U.S.A.">
        <title>Simulation of Deepwater Horizon oil plume reveals substrate specialization within a complex community of hydrocarbon-degraders.</title>
        <authorList>
            <person name="Hu P."/>
            <person name="Dubinsky E.A."/>
            <person name="Probst A.J."/>
            <person name="Wang J."/>
            <person name="Sieber C.M.K."/>
            <person name="Tom L.M."/>
            <person name="Gardinali P."/>
            <person name="Banfield J.F."/>
            <person name="Atlas R.M."/>
            <person name="Andersen G.L."/>
        </authorList>
    </citation>
    <scope>NUCLEOTIDE SEQUENCE [LARGE SCALE GENOMIC DNA]</scope>
</reference>
<dbReference type="AlphaFoldDB" id="A0A1Y5F914"/>
<proteinExistence type="predicted"/>
<gene>
    <name evidence="1" type="ORF">A9Q84_19535</name>
</gene>
<evidence type="ECO:0000313" key="1">
    <source>
        <dbReference type="EMBL" id="OUR93660.1"/>
    </source>
</evidence>
<comment type="caution">
    <text evidence="1">The sequence shown here is derived from an EMBL/GenBank/DDBJ whole genome shotgun (WGS) entry which is preliminary data.</text>
</comment>
<dbReference type="Proteomes" id="UP000196531">
    <property type="component" value="Unassembled WGS sequence"/>
</dbReference>
<name>A0A1Y5F914_9BACT</name>
<organism evidence="1 2">
    <name type="scientific">Halobacteriovorax marinus</name>
    <dbReference type="NCBI Taxonomy" id="97084"/>
    <lineage>
        <taxon>Bacteria</taxon>
        <taxon>Pseudomonadati</taxon>
        <taxon>Bdellovibrionota</taxon>
        <taxon>Bacteriovoracia</taxon>
        <taxon>Bacteriovoracales</taxon>
        <taxon>Halobacteriovoraceae</taxon>
        <taxon>Halobacteriovorax</taxon>
    </lineage>
</organism>
<dbReference type="EMBL" id="MAAO01000015">
    <property type="protein sequence ID" value="OUR93660.1"/>
    <property type="molecule type" value="Genomic_DNA"/>
</dbReference>
<sequence>MKTILAFFLSFSTLANFSGKWSGDGVFETDRRDGECREVFLQLKQTEDFFYILDGGYICGDIQASYPPSQFMILQGELFYQGHVVGKISQNEIILTYLEGVYKLKLRIVGEEIHFNESWIEGDDFLLINSKMEALP</sequence>
<accession>A0A1Y5F914</accession>
<evidence type="ECO:0000313" key="2">
    <source>
        <dbReference type="Proteomes" id="UP000196531"/>
    </source>
</evidence>
<protein>
    <submittedName>
        <fullName evidence="1">Uncharacterized protein</fullName>
    </submittedName>
</protein>